<dbReference type="InterPro" id="IPR000601">
    <property type="entry name" value="PKD_dom"/>
</dbReference>
<dbReference type="SUPFAM" id="SSF69322">
    <property type="entry name" value="Tricorn protease domain 2"/>
    <property type="match status" value="1"/>
</dbReference>
<protein>
    <submittedName>
        <fullName evidence="4">PKD domain-containing protein</fullName>
    </submittedName>
</protein>
<feature type="domain" description="PKD" evidence="3">
    <location>
        <begin position="676"/>
        <end position="755"/>
    </location>
</feature>
<dbReference type="Gene3D" id="2.60.40.10">
    <property type="entry name" value="Immunoglobulins"/>
    <property type="match status" value="3"/>
</dbReference>
<dbReference type="Pfam" id="PF18911">
    <property type="entry name" value="PKD_4"/>
    <property type="match status" value="3"/>
</dbReference>
<feature type="domain" description="PKD" evidence="3">
    <location>
        <begin position="974"/>
        <end position="1062"/>
    </location>
</feature>
<feature type="region of interest" description="Disordered" evidence="1">
    <location>
        <begin position="1269"/>
        <end position="1291"/>
    </location>
</feature>
<reference evidence="4 5" key="1">
    <citation type="submission" date="2019-06" db="EMBL/GenBank/DDBJ databases">
        <title>Sequencing the genomes of 1000 actinobacteria strains.</title>
        <authorList>
            <person name="Klenk H.-P."/>
        </authorList>
    </citation>
    <scope>NUCLEOTIDE SEQUENCE [LARGE SCALE GENOMIC DNA]</scope>
    <source>
        <strain evidence="4 5">DSM 46837</strain>
    </source>
</reference>
<dbReference type="InterPro" id="IPR013783">
    <property type="entry name" value="Ig-like_fold"/>
</dbReference>
<dbReference type="InterPro" id="IPR022409">
    <property type="entry name" value="PKD/Chitinase_dom"/>
</dbReference>
<proteinExistence type="predicted"/>
<dbReference type="SMART" id="SM00089">
    <property type="entry name" value="PKD"/>
    <property type="match status" value="3"/>
</dbReference>
<sequence length="1592" mass="159359">MHTFGRLVGAVLIALLLVPLGPGTVSAGVPQAGIVTDAPDGRTPHVLDNTVLDLEEIGGRIVVAGTFTQVRDAGVNGGTTFDQPYVFAFDPVSGAVDQAFRPVVSGNVNTIAPGPDGTVYLGGTFATVNGETARNLVQVSLATGARVPGFAVPGINGAVNDLAVTGGRLLLAGFFGSVSGVPHGGLASVHPVTGAVDDYMGVDLYENHNWPRGTARAPVGVRKMDVSPDGSRLAVIGNFRSADGLPRDQLALLRLDAGSAVVDPDWRTERYTPECLSSWFDFYVRDVDFTPDGSSFVVVTTGAKYDGTLCDTAAAWDPAARGQAIQPRWIAVTGGDTLLSVAASDSAVYVGGHQRWMNNPSGHDTPGPGAVPRPGIAALDPRTGVPLSWNPGRNPRGHGAEALLTTASGLYVGSDTEYFGDREHSRPRLGYFPLAGGTSAPAEAMGSLPADVFLVGRTGVGSATDTIRARFFDGTTAGTDRTVDSGGTVWSRARGAVLVDDVLFYGYPGGDGSYALHRRSFDGRDLGPAERIDPYNDPYWSTVTYTRHGATEFYRGVVPTFYEQLARVTGMAYRDGRLYYSLSDSTYLYYRYFSPESGIVSQDQFVAAGPGFLGAAGMFLSRDDLYVATVGGDLRRFGFAGGTWDGTAPIVSGPSRDGRDWRSRGLVLAPPANQPPVAAFVADCLGLTCALDGAASADVDGTAASYRWDFGDGATAAGAAVQHAFGAPGAYAVTLTVTDDDGASTSTTQQLTVTVQEEAGIGFRASAAATARPATQVSVEVPASVRAGDGLVLVLSVNSGLTGMVPAGWELAGTQTDGGSMTTQLFSRVASAGDAGSTVTVDVPGEVSSALGLQLLAYSGTSTSGPIASVTGAIGGSGTSHTTPVTQAETGSVVLSMWSDKQAAAREFTAPGAVEVRSSLAGAGNGDVATLVADGGAPVPAGQVGGLTATVPTSSSRSTAMTVVLAPGDGTPPADAAPEAVISSTCAELTCEFDGSGSTDAEGPVASFAWDFGDGTTATQPQTSHTFAAAGEYEVALTVTDAAGQATTESATVTVAAPPAAGAGIGLRGSAGSAARPVRAISVDVPQAVRAGDGLVLVLSVNSGVTGTTPAGWEPAGSASDGGQMTTQVFSRVASAGDAGSTVTVDLPVSSAVTLQLLAYSGTSAEGPVTSVTGAGGGRGLTAHTTPLADAVAGSWVLSVWSDKAPHERELVPPAELTERSNIAGVGNGDVATLVADSGAPVPAGQVGGLTATVATASSRATTLTVVLAPAGSPPGAEPGDGGTPDEEIPPVDAVPEAVISSSCAELTCEFDGSGSTDGEGAVASFAWEFGDGVSGSGAVVEHTFAAAGDYEVALAVTDSAGQVSRQTATVTVAAAPTVGAGIGLRGSAGTAARPVRAISVDVPDAVQAGDGLVLVLSVNSGLTGTVPVGWELAGSVTDGGQMTTQVFARVATAEDAGSTVTVDVGGSSSSALTLQLMAYSGTSAEGPVASVTGAGGGRGLTAHTTPTADAAAGSWVLSVWSDKAPHERLWVPPAELAERSNIAGAGNGDVATLVADSGAPVPAGQVGGLTATVATASSRATTLTVVLAAAG</sequence>
<gene>
    <name evidence="4" type="ORF">FHU33_4206</name>
</gene>
<accession>A0A543P0E5</accession>
<comment type="caution">
    <text evidence="4">The sequence shown here is derived from an EMBL/GenBank/DDBJ whole genome shotgun (WGS) entry which is preliminary data.</text>
</comment>
<keyword evidence="2" id="KW-0732">Signal</keyword>
<feature type="signal peptide" evidence="2">
    <location>
        <begin position="1"/>
        <end position="27"/>
    </location>
</feature>
<dbReference type="RefSeq" id="WP_142027504.1">
    <property type="nucleotide sequence ID" value="NZ_VFQE01000002.1"/>
</dbReference>
<evidence type="ECO:0000313" key="5">
    <source>
        <dbReference type="Proteomes" id="UP000319865"/>
    </source>
</evidence>
<dbReference type="GO" id="GO:0005975">
    <property type="term" value="P:carbohydrate metabolic process"/>
    <property type="evidence" value="ECO:0007669"/>
    <property type="project" value="UniProtKB-ARBA"/>
</dbReference>
<feature type="domain" description="PKD" evidence="3">
    <location>
        <begin position="1301"/>
        <end position="1373"/>
    </location>
</feature>
<evidence type="ECO:0000256" key="2">
    <source>
        <dbReference type="SAM" id="SignalP"/>
    </source>
</evidence>
<organism evidence="4 5">
    <name type="scientific">Blastococcus colisei</name>
    <dbReference type="NCBI Taxonomy" id="1564162"/>
    <lineage>
        <taxon>Bacteria</taxon>
        <taxon>Bacillati</taxon>
        <taxon>Actinomycetota</taxon>
        <taxon>Actinomycetes</taxon>
        <taxon>Geodermatophilales</taxon>
        <taxon>Geodermatophilaceae</taxon>
        <taxon>Blastococcus</taxon>
    </lineage>
</organism>
<dbReference type="GO" id="GO:0016020">
    <property type="term" value="C:membrane"/>
    <property type="evidence" value="ECO:0007669"/>
    <property type="project" value="TreeGrafter"/>
</dbReference>
<dbReference type="EMBL" id="VFQE01000002">
    <property type="protein sequence ID" value="TQN37551.1"/>
    <property type="molecule type" value="Genomic_DNA"/>
</dbReference>
<keyword evidence="5" id="KW-1185">Reference proteome</keyword>
<evidence type="ECO:0000259" key="3">
    <source>
        <dbReference type="PROSITE" id="PS50093"/>
    </source>
</evidence>
<dbReference type="InterPro" id="IPR029865">
    <property type="entry name" value="KIAA0319-like"/>
</dbReference>
<name>A0A543P0E5_9ACTN</name>
<dbReference type="InterPro" id="IPR035986">
    <property type="entry name" value="PKD_dom_sf"/>
</dbReference>
<dbReference type="PANTHER" id="PTHR46182:SF2">
    <property type="entry name" value="FI19480P1"/>
    <property type="match status" value="1"/>
</dbReference>
<evidence type="ECO:0000256" key="1">
    <source>
        <dbReference type="SAM" id="MobiDB-lite"/>
    </source>
</evidence>
<dbReference type="OrthoDB" id="9802683at2"/>
<dbReference type="PANTHER" id="PTHR46182">
    <property type="entry name" value="FI19480P1"/>
    <property type="match status" value="1"/>
</dbReference>
<evidence type="ECO:0000313" key="4">
    <source>
        <dbReference type="EMBL" id="TQN37551.1"/>
    </source>
</evidence>
<dbReference type="SUPFAM" id="SSF49299">
    <property type="entry name" value="PKD domain"/>
    <property type="match status" value="3"/>
</dbReference>
<dbReference type="PROSITE" id="PS50093">
    <property type="entry name" value="PKD"/>
    <property type="match status" value="3"/>
</dbReference>
<dbReference type="Proteomes" id="UP000319865">
    <property type="component" value="Unassembled WGS sequence"/>
</dbReference>
<dbReference type="CDD" id="cd00146">
    <property type="entry name" value="PKD"/>
    <property type="match status" value="3"/>
</dbReference>
<feature type="chain" id="PRO_5021714997" evidence="2">
    <location>
        <begin position="28"/>
        <end position="1592"/>
    </location>
</feature>
<dbReference type="GO" id="GO:0031410">
    <property type="term" value="C:cytoplasmic vesicle"/>
    <property type="evidence" value="ECO:0007669"/>
    <property type="project" value="TreeGrafter"/>
</dbReference>